<dbReference type="Gene3D" id="3.80.10.10">
    <property type="entry name" value="Ribonuclease Inhibitor"/>
    <property type="match status" value="1"/>
</dbReference>
<gene>
    <name evidence="3" type="ORF">M407DRAFT_27938</name>
</gene>
<evidence type="ECO:0000313" key="4">
    <source>
        <dbReference type="Proteomes" id="UP000054248"/>
    </source>
</evidence>
<keyword evidence="4" id="KW-1185">Reference proteome</keyword>
<evidence type="ECO:0000256" key="1">
    <source>
        <dbReference type="SAM" id="MobiDB-lite"/>
    </source>
</evidence>
<reference evidence="3 4" key="1">
    <citation type="submission" date="2014-04" db="EMBL/GenBank/DDBJ databases">
        <authorList>
            <consortium name="DOE Joint Genome Institute"/>
            <person name="Kuo A."/>
            <person name="Girlanda M."/>
            <person name="Perotto S."/>
            <person name="Kohler A."/>
            <person name="Nagy L.G."/>
            <person name="Floudas D."/>
            <person name="Copeland A."/>
            <person name="Barry K.W."/>
            <person name="Cichocki N."/>
            <person name="Veneault-Fourrey C."/>
            <person name="LaButti K."/>
            <person name="Lindquist E.A."/>
            <person name="Lipzen A."/>
            <person name="Lundell T."/>
            <person name="Morin E."/>
            <person name="Murat C."/>
            <person name="Sun H."/>
            <person name="Tunlid A."/>
            <person name="Henrissat B."/>
            <person name="Grigoriev I.V."/>
            <person name="Hibbett D.S."/>
            <person name="Martin F."/>
            <person name="Nordberg H.P."/>
            <person name="Cantor M.N."/>
            <person name="Hua S.X."/>
        </authorList>
    </citation>
    <scope>NUCLEOTIDE SEQUENCE [LARGE SCALE GENOMIC DNA]</scope>
    <source>
        <strain evidence="3 4">MUT 4182</strain>
    </source>
</reference>
<evidence type="ECO:0000259" key="2">
    <source>
        <dbReference type="Pfam" id="PF12937"/>
    </source>
</evidence>
<dbReference type="STRING" id="1051891.A0A0C3KME7"/>
<dbReference type="Proteomes" id="UP000054248">
    <property type="component" value="Unassembled WGS sequence"/>
</dbReference>
<dbReference type="OrthoDB" id="3181259at2759"/>
<dbReference type="SUPFAM" id="SSF81383">
    <property type="entry name" value="F-box domain"/>
    <property type="match status" value="1"/>
</dbReference>
<sequence length="340" mass="38070">MSIQMDPNDIDSQVCSGNEAAASGKGDDVEEPGSHRGYPQETNASSQLDLLTERESFVPIHSLPTEVLFRVIRNAMLWGMESVDEDYYRCLVHLSGVCSRWYHLIRDSPSLWTRIHGSDSPEILELALKRSSGRALDIILYADTLYKVHDPEASDHLELFLAALRSHIDRWRSMDILFPPLWADDIITTLEEPALKLEKLSIWAQDVVSSAHEIDFFAGTAPRLNDLTLNGVSICWDSEVIHNLTALNLSYIHFPSTEAILHALSHSPHLQTLIIDRCTTSLRTNTSSPSIQPLQLSVLQVDLGSPDATEDFLSHIEDDRDDAPSLLLSRRKKTTGIPEV</sequence>
<dbReference type="EMBL" id="KN823107">
    <property type="protein sequence ID" value="KIO22538.1"/>
    <property type="molecule type" value="Genomic_DNA"/>
</dbReference>
<dbReference type="Pfam" id="PF12937">
    <property type="entry name" value="F-box-like"/>
    <property type="match status" value="1"/>
</dbReference>
<evidence type="ECO:0000313" key="3">
    <source>
        <dbReference type="EMBL" id="KIO22538.1"/>
    </source>
</evidence>
<organism evidence="3 4">
    <name type="scientific">Tulasnella calospora MUT 4182</name>
    <dbReference type="NCBI Taxonomy" id="1051891"/>
    <lineage>
        <taxon>Eukaryota</taxon>
        <taxon>Fungi</taxon>
        <taxon>Dikarya</taxon>
        <taxon>Basidiomycota</taxon>
        <taxon>Agaricomycotina</taxon>
        <taxon>Agaricomycetes</taxon>
        <taxon>Cantharellales</taxon>
        <taxon>Tulasnellaceae</taxon>
        <taxon>Tulasnella</taxon>
    </lineage>
</organism>
<feature type="domain" description="F-box" evidence="2">
    <location>
        <begin position="60"/>
        <end position="116"/>
    </location>
</feature>
<dbReference type="SUPFAM" id="SSF52047">
    <property type="entry name" value="RNI-like"/>
    <property type="match status" value="1"/>
</dbReference>
<dbReference type="InterPro" id="IPR001810">
    <property type="entry name" value="F-box_dom"/>
</dbReference>
<accession>A0A0C3KME7</accession>
<dbReference type="InterPro" id="IPR036047">
    <property type="entry name" value="F-box-like_dom_sf"/>
</dbReference>
<dbReference type="Gene3D" id="1.20.1280.50">
    <property type="match status" value="1"/>
</dbReference>
<dbReference type="AlphaFoldDB" id="A0A0C3KME7"/>
<feature type="region of interest" description="Disordered" evidence="1">
    <location>
        <begin position="1"/>
        <end position="44"/>
    </location>
</feature>
<dbReference type="InterPro" id="IPR032675">
    <property type="entry name" value="LRR_dom_sf"/>
</dbReference>
<proteinExistence type="predicted"/>
<reference evidence="4" key="2">
    <citation type="submission" date="2015-01" db="EMBL/GenBank/DDBJ databases">
        <title>Evolutionary Origins and Diversification of the Mycorrhizal Mutualists.</title>
        <authorList>
            <consortium name="DOE Joint Genome Institute"/>
            <consortium name="Mycorrhizal Genomics Consortium"/>
            <person name="Kohler A."/>
            <person name="Kuo A."/>
            <person name="Nagy L.G."/>
            <person name="Floudas D."/>
            <person name="Copeland A."/>
            <person name="Barry K.W."/>
            <person name="Cichocki N."/>
            <person name="Veneault-Fourrey C."/>
            <person name="LaButti K."/>
            <person name="Lindquist E.A."/>
            <person name="Lipzen A."/>
            <person name="Lundell T."/>
            <person name="Morin E."/>
            <person name="Murat C."/>
            <person name="Riley R."/>
            <person name="Ohm R."/>
            <person name="Sun H."/>
            <person name="Tunlid A."/>
            <person name="Henrissat B."/>
            <person name="Grigoriev I.V."/>
            <person name="Hibbett D.S."/>
            <person name="Martin F."/>
        </authorList>
    </citation>
    <scope>NUCLEOTIDE SEQUENCE [LARGE SCALE GENOMIC DNA]</scope>
    <source>
        <strain evidence="4">MUT 4182</strain>
    </source>
</reference>
<protein>
    <recommendedName>
        <fullName evidence="2">F-box domain-containing protein</fullName>
    </recommendedName>
</protein>
<dbReference type="HOGENOM" id="CLU_070403_0_0_1"/>
<name>A0A0C3KME7_9AGAM</name>
<feature type="compositionally biased region" description="Polar residues" evidence="1">
    <location>
        <begin position="1"/>
        <end position="16"/>
    </location>
</feature>